<dbReference type="Pfam" id="PF00419">
    <property type="entry name" value="Fimbrial"/>
    <property type="match status" value="1"/>
</dbReference>
<sequence length="177" mass="19064">MRSNKAVYTYLISIFMLFFSSNSMSYDAVFNVSGRVQAGTCSIKSSKNQNVRLGDHSINSSFGMSKGSKTRAVRWSLEFDCAQGVGIDAMAGGSGSLGGSVLGLSGNDSAKGIGIETVFWMSNYHSIPVRFYVTSPLFSGGTQGIKVVNFDSYYIQTEDKVTPGSANAVLDLDIMYY</sequence>
<dbReference type="OrthoDB" id="6463954at2"/>
<dbReference type="Proteomes" id="UP000255129">
    <property type="component" value="Unassembled WGS sequence"/>
</dbReference>
<reference evidence="3 4" key="1">
    <citation type="submission" date="2018-06" db="EMBL/GenBank/DDBJ databases">
        <authorList>
            <consortium name="Pathogen Informatics"/>
            <person name="Doyle S."/>
        </authorList>
    </citation>
    <scope>NUCLEOTIDE SEQUENCE [LARGE SCALE GENOMIC DNA]</scope>
    <source>
        <strain evidence="3 4">NCTC12026</strain>
    </source>
</reference>
<dbReference type="EMBL" id="UGUA01000002">
    <property type="protein sequence ID" value="SUC36516.1"/>
    <property type="molecule type" value="Genomic_DNA"/>
</dbReference>
<dbReference type="PANTHER" id="PTHR33420">
    <property type="entry name" value="FIMBRIAL SUBUNIT ELFA-RELATED"/>
    <property type="match status" value="1"/>
</dbReference>
<organism evidence="3 4">
    <name type="scientific">Providencia rustigianii</name>
    <dbReference type="NCBI Taxonomy" id="158850"/>
    <lineage>
        <taxon>Bacteria</taxon>
        <taxon>Pseudomonadati</taxon>
        <taxon>Pseudomonadota</taxon>
        <taxon>Gammaproteobacteria</taxon>
        <taxon>Enterobacterales</taxon>
        <taxon>Morganellaceae</taxon>
        <taxon>Providencia</taxon>
    </lineage>
</organism>
<dbReference type="Gene3D" id="2.60.40.1090">
    <property type="entry name" value="Fimbrial-type adhesion domain"/>
    <property type="match status" value="1"/>
</dbReference>
<feature type="domain" description="Fimbrial-type adhesion" evidence="2">
    <location>
        <begin position="31"/>
        <end position="176"/>
    </location>
</feature>
<gene>
    <name evidence="3" type="ORF">NCTC12026_02942</name>
</gene>
<dbReference type="SUPFAM" id="SSF49401">
    <property type="entry name" value="Bacterial adhesins"/>
    <property type="match status" value="1"/>
</dbReference>
<dbReference type="InterPro" id="IPR008966">
    <property type="entry name" value="Adhesion_dom_sf"/>
</dbReference>
<dbReference type="GO" id="GO:0043709">
    <property type="term" value="P:cell adhesion involved in single-species biofilm formation"/>
    <property type="evidence" value="ECO:0007669"/>
    <property type="project" value="TreeGrafter"/>
</dbReference>
<dbReference type="GO" id="GO:0009289">
    <property type="term" value="C:pilus"/>
    <property type="evidence" value="ECO:0007669"/>
    <property type="project" value="InterPro"/>
</dbReference>
<dbReference type="InterPro" id="IPR000259">
    <property type="entry name" value="Adhesion_dom_fimbrial"/>
</dbReference>
<feature type="chain" id="PRO_5016903567" evidence="1">
    <location>
        <begin position="26"/>
        <end position="177"/>
    </location>
</feature>
<keyword evidence="1" id="KW-0732">Signal</keyword>
<evidence type="ECO:0000259" key="2">
    <source>
        <dbReference type="Pfam" id="PF00419"/>
    </source>
</evidence>
<name>A0A379G6I1_9GAMM</name>
<proteinExistence type="predicted"/>
<evidence type="ECO:0000313" key="3">
    <source>
        <dbReference type="EMBL" id="SUC36516.1"/>
    </source>
</evidence>
<dbReference type="AlphaFoldDB" id="A0A379G6I1"/>
<evidence type="ECO:0000313" key="4">
    <source>
        <dbReference type="Proteomes" id="UP000255129"/>
    </source>
</evidence>
<dbReference type="InterPro" id="IPR036937">
    <property type="entry name" value="Adhesion_dom_fimbrial_sf"/>
</dbReference>
<feature type="signal peptide" evidence="1">
    <location>
        <begin position="1"/>
        <end position="25"/>
    </location>
</feature>
<protein>
    <submittedName>
        <fullName evidence="3">Fimbrial protein BcfF</fullName>
    </submittedName>
</protein>
<evidence type="ECO:0000256" key="1">
    <source>
        <dbReference type="SAM" id="SignalP"/>
    </source>
</evidence>
<accession>A0A379G6I1</accession>
<dbReference type="PANTHER" id="PTHR33420:SF5">
    <property type="entry name" value="FIMBRIAL SUBUNIT"/>
    <property type="match status" value="1"/>
</dbReference>
<dbReference type="InterPro" id="IPR050263">
    <property type="entry name" value="Bact_Fimbrial_Adh_Pro"/>
</dbReference>
<dbReference type="RefSeq" id="WP_039855182.1">
    <property type="nucleotide sequence ID" value="NZ_CABLCG010000045.1"/>
</dbReference>